<organism evidence="2 3">
    <name type="scientific">Halorubellus litoreus</name>
    <dbReference type="NCBI Taxonomy" id="755308"/>
    <lineage>
        <taxon>Archaea</taxon>
        <taxon>Methanobacteriati</taxon>
        <taxon>Methanobacteriota</taxon>
        <taxon>Stenosarchaea group</taxon>
        <taxon>Halobacteria</taxon>
        <taxon>Halobacteriales</taxon>
        <taxon>Halorubellaceae</taxon>
        <taxon>Halorubellus</taxon>
    </lineage>
</organism>
<name>A0ABD5VGL6_9EURY</name>
<dbReference type="EMBL" id="JBHSXN010000002">
    <property type="protein sequence ID" value="MFC6952848.1"/>
    <property type="molecule type" value="Genomic_DNA"/>
</dbReference>
<dbReference type="CDD" id="cd16148">
    <property type="entry name" value="sulfatase_like"/>
    <property type="match status" value="1"/>
</dbReference>
<gene>
    <name evidence="2" type="ORF">ACFQGB_08210</name>
</gene>
<evidence type="ECO:0000313" key="2">
    <source>
        <dbReference type="EMBL" id="MFC6952848.1"/>
    </source>
</evidence>
<dbReference type="InterPro" id="IPR000917">
    <property type="entry name" value="Sulfatase_N"/>
</dbReference>
<dbReference type="Gene3D" id="3.40.720.10">
    <property type="entry name" value="Alkaline Phosphatase, subunit A"/>
    <property type="match status" value="1"/>
</dbReference>
<dbReference type="InterPro" id="IPR052701">
    <property type="entry name" value="GAG_Ulvan_Degrading_Sulfatases"/>
</dbReference>
<feature type="domain" description="Sulfatase N-terminal" evidence="1">
    <location>
        <begin position="4"/>
        <end position="348"/>
    </location>
</feature>
<dbReference type="PANTHER" id="PTHR43751">
    <property type="entry name" value="SULFATASE"/>
    <property type="match status" value="1"/>
</dbReference>
<comment type="caution">
    <text evidence="2">The sequence shown here is derived from an EMBL/GenBank/DDBJ whole genome shotgun (WGS) entry which is preliminary data.</text>
</comment>
<evidence type="ECO:0000259" key="1">
    <source>
        <dbReference type="Pfam" id="PF00884"/>
    </source>
</evidence>
<dbReference type="AlphaFoldDB" id="A0ABD5VGL6"/>
<dbReference type="PANTHER" id="PTHR43751:SF3">
    <property type="entry name" value="SULFATASE N-TERMINAL DOMAIN-CONTAINING PROTEIN"/>
    <property type="match status" value="1"/>
</dbReference>
<dbReference type="Pfam" id="PF00884">
    <property type="entry name" value="Sulfatase"/>
    <property type="match status" value="1"/>
</dbReference>
<reference evidence="2 3" key="1">
    <citation type="journal article" date="2019" name="Int. J. Syst. Evol. Microbiol.">
        <title>The Global Catalogue of Microorganisms (GCM) 10K type strain sequencing project: providing services to taxonomists for standard genome sequencing and annotation.</title>
        <authorList>
            <consortium name="The Broad Institute Genomics Platform"/>
            <consortium name="The Broad Institute Genome Sequencing Center for Infectious Disease"/>
            <person name="Wu L."/>
            <person name="Ma J."/>
        </authorList>
    </citation>
    <scope>NUCLEOTIDE SEQUENCE [LARGE SCALE GENOMIC DNA]</scope>
    <source>
        <strain evidence="2 3">GX26</strain>
    </source>
</reference>
<protein>
    <submittedName>
        <fullName evidence="2">Sulfatase</fullName>
    </submittedName>
</protein>
<sequence length="451" mass="51283">MTKPNILLAVMDSVSADRLSCYGYHRSTTPEIDAFAEGSTVYENAIANSSWTVPTHGTLFTGRYPSEHGAHARHKRFSVPDGHTLAGQLSDNGYRTVGLSTNPWIATDFDYDTGFDDFQDIRVSLPFDTKRPRELFQRIDDGDNQGYRKYIEAGKWAFEGNPIKRTINTIYYRQHQDSYADADVLNDRVATWLEQNDDRPFFMFLNYMDAHEPYNPPEEYLSKFREGDCSADIAWHLRSLNEKYSSSETECINDRYDACLNYLDERIGDLIALLEKRDLADDTIVILTADHGKCLGEHDYMGVGTYLYDELVQIPLIISHPGESESKTSSEYVSQIDIHNMILRSAGIGQTRGRKDGVVSETLGPHQDVTVHDQPLPEQGLRRIDAKDYNLIRDLATGEITQPTSLPEQAQMTLEGIEDEYEKSHEPIYDETGEEEMTADVKNQLEQLGYL</sequence>
<accession>A0ABD5VGL6</accession>
<proteinExistence type="predicted"/>
<dbReference type="RefSeq" id="WP_336349830.1">
    <property type="nucleotide sequence ID" value="NZ_JAZAQL010000002.1"/>
</dbReference>
<dbReference type="Proteomes" id="UP001596395">
    <property type="component" value="Unassembled WGS sequence"/>
</dbReference>
<dbReference type="InterPro" id="IPR017850">
    <property type="entry name" value="Alkaline_phosphatase_core_sf"/>
</dbReference>
<evidence type="ECO:0000313" key="3">
    <source>
        <dbReference type="Proteomes" id="UP001596395"/>
    </source>
</evidence>
<dbReference type="SUPFAM" id="SSF53649">
    <property type="entry name" value="Alkaline phosphatase-like"/>
    <property type="match status" value="1"/>
</dbReference>
<keyword evidence="3" id="KW-1185">Reference proteome</keyword>